<gene>
    <name evidence="1" type="ORF">ACHAWO_001537</name>
</gene>
<dbReference type="EMBL" id="JALLPJ020001344">
    <property type="protein sequence ID" value="KAL3768588.1"/>
    <property type="molecule type" value="Genomic_DNA"/>
</dbReference>
<proteinExistence type="predicted"/>
<sequence length="84" mass="9083">MGTVLGCETAHDFASITVKGTIVPEDQRAAIYNVFRLPLNGMVLLYLVGDFNTETSFLANAVMLMIACGLQVKLVQSAAHEHSK</sequence>
<name>A0ABD3MXE1_9STRA</name>
<reference evidence="1 2" key="1">
    <citation type="submission" date="2024-10" db="EMBL/GenBank/DDBJ databases">
        <title>Updated reference genomes for cyclostephanoid diatoms.</title>
        <authorList>
            <person name="Roberts W.R."/>
            <person name="Alverson A.J."/>
        </authorList>
    </citation>
    <scope>NUCLEOTIDE SEQUENCE [LARGE SCALE GENOMIC DNA]</scope>
    <source>
        <strain evidence="1 2">AJA010-31</strain>
    </source>
</reference>
<keyword evidence="2" id="KW-1185">Reference proteome</keyword>
<comment type="caution">
    <text evidence="1">The sequence shown here is derived from an EMBL/GenBank/DDBJ whole genome shotgun (WGS) entry which is preliminary data.</text>
</comment>
<dbReference type="AlphaFoldDB" id="A0ABD3MXE1"/>
<dbReference type="Proteomes" id="UP001530400">
    <property type="component" value="Unassembled WGS sequence"/>
</dbReference>
<evidence type="ECO:0000313" key="1">
    <source>
        <dbReference type="EMBL" id="KAL3768588.1"/>
    </source>
</evidence>
<protein>
    <submittedName>
        <fullName evidence="1">Uncharacterized protein</fullName>
    </submittedName>
</protein>
<evidence type="ECO:0000313" key="2">
    <source>
        <dbReference type="Proteomes" id="UP001530400"/>
    </source>
</evidence>
<organism evidence="1 2">
    <name type="scientific">Cyclotella atomus</name>
    <dbReference type="NCBI Taxonomy" id="382360"/>
    <lineage>
        <taxon>Eukaryota</taxon>
        <taxon>Sar</taxon>
        <taxon>Stramenopiles</taxon>
        <taxon>Ochrophyta</taxon>
        <taxon>Bacillariophyta</taxon>
        <taxon>Coscinodiscophyceae</taxon>
        <taxon>Thalassiosirophycidae</taxon>
        <taxon>Stephanodiscales</taxon>
        <taxon>Stephanodiscaceae</taxon>
        <taxon>Cyclotella</taxon>
    </lineage>
</organism>
<accession>A0ABD3MXE1</accession>